<evidence type="ECO:0000256" key="1">
    <source>
        <dbReference type="ARBA" id="ARBA00022884"/>
    </source>
</evidence>
<name>A0ABM9IFG7_9BACT</name>
<evidence type="ECO:0000256" key="3">
    <source>
        <dbReference type="PROSITE-ProRule" id="PRU00182"/>
    </source>
</evidence>
<dbReference type="EC" id="2.1.1.-" evidence="5"/>
<keyword evidence="1 3" id="KW-0694">RNA-binding</keyword>
<feature type="domain" description="RNA-binding S4" evidence="4">
    <location>
        <begin position="4"/>
        <end position="70"/>
    </location>
</feature>
<dbReference type="SUPFAM" id="SSF53335">
    <property type="entry name" value="S-adenosyl-L-methionine-dependent methyltransferases"/>
    <property type="match status" value="1"/>
</dbReference>
<keyword evidence="6" id="KW-1185">Reference proteome</keyword>
<dbReference type="Proteomes" id="UP001161497">
    <property type="component" value="Chromosome"/>
</dbReference>
<dbReference type="Pfam" id="PF01728">
    <property type="entry name" value="FtsJ"/>
    <property type="match status" value="1"/>
</dbReference>
<dbReference type="SUPFAM" id="SSF55174">
    <property type="entry name" value="Alpha-L RNA-binding motif"/>
    <property type="match status" value="1"/>
</dbReference>
<dbReference type="Gene3D" id="3.10.290.10">
    <property type="entry name" value="RNA-binding S4 domain"/>
    <property type="match status" value="1"/>
</dbReference>
<dbReference type="GO" id="GO:0032259">
    <property type="term" value="P:methylation"/>
    <property type="evidence" value="ECO:0007669"/>
    <property type="project" value="UniProtKB-KW"/>
</dbReference>
<reference evidence="5" key="1">
    <citation type="submission" date="2023-03" db="EMBL/GenBank/DDBJ databases">
        <authorList>
            <person name="Cremers G."/>
            <person name="Picone N."/>
        </authorList>
    </citation>
    <scope>NUCLEOTIDE SEQUENCE</scope>
    <source>
        <strain evidence="5">Sample_alias</strain>
    </source>
</reference>
<dbReference type="NCBIfam" id="TIGR00478">
    <property type="entry name" value="tly"/>
    <property type="match status" value="1"/>
</dbReference>
<protein>
    <submittedName>
        <fullName evidence="5">rRNA methyltransferase YqxC</fullName>
        <ecNumber evidence="5">2.1.1.-</ecNumber>
    </submittedName>
</protein>
<accession>A0ABM9IFG7</accession>
<dbReference type="InterPro" id="IPR002877">
    <property type="entry name" value="RNA_MeTrfase_FtsJ_dom"/>
</dbReference>
<sequence>MRKERLDQQLVRKGMASSREEAKRLILAGKVSILDKPGARLKPSSLLDPDQPLKIEQREKYVSRGGYKLEVLFHSFHLHVEGKICLDVGSSTGGFVDCLLQHGARTVYCVDVGKGLLHWKIRSDPRVKIMEGMNARYLKKEDFSNQLFDVITVDVSFISLKLILPALFPLLTPNGLVCALIKPQFEAGKKEVGKKGVIRDEGIRNRVIKDLELWLTANFPMKTAAVIPSPILGQEGNQEYLWVIEQKDPCIDLKPHL</sequence>
<keyword evidence="5" id="KW-0808">Transferase</keyword>
<dbReference type="SMART" id="SM00363">
    <property type="entry name" value="S4"/>
    <property type="match status" value="1"/>
</dbReference>
<dbReference type="RefSeq" id="WP_009059210.1">
    <property type="nucleotide sequence ID" value="NZ_JAHXRZ010000001.1"/>
</dbReference>
<evidence type="ECO:0000256" key="2">
    <source>
        <dbReference type="ARBA" id="ARBA00029460"/>
    </source>
</evidence>
<keyword evidence="5" id="KW-0489">Methyltransferase</keyword>
<dbReference type="InterPro" id="IPR004538">
    <property type="entry name" value="Hemolysin_A/TlyA"/>
</dbReference>
<dbReference type="Pfam" id="PF01479">
    <property type="entry name" value="S4"/>
    <property type="match status" value="1"/>
</dbReference>
<dbReference type="EMBL" id="OX458932">
    <property type="protein sequence ID" value="CAI9086439.1"/>
    <property type="molecule type" value="Genomic_DNA"/>
</dbReference>
<dbReference type="PROSITE" id="PS50889">
    <property type="entry name" value="S4"/>
    <property type="match status" value="1"/>
</dbReference>
<dbReference type="PANTHER" id="PTHR32319:SF0">
    <property type="entry name" value="BACTERIAL HEMOLYSIN-LIKE PROTEIN"/>
    <property type="match status" value="1"/>
</dbReference>
<dbReference type="GO" id="GO:0008168">
    <property type="term" value="F:methyltransferase activity"/>
    <property type="evidence" value="ECO:0007669"/>
    <property type="project" value="UniProtKB-KW"/>
</dbReference>
<proteinExistence type="inferred from homology"/>
<dbReference type="InterPro" id="IPR029063">
    <property type="entry name" value="SAM-dependent_MTases_sf"/>
</dbReference>
<dbReference type="InterPro" id="IPR036986">
    <property type="entry name" value="S4_RNA-bd_sf"/>
</dbReference>
<dbReference type="PIRSF" id="PIRSF005578">
    <property type="entry name" value="TlyA"/>
    <property type="match status" value="1"/>
</dbReference>
<dbReference type="Gene3D" id="3.40.50.150">
    <property type="entry name" value="Vaccinia Virus protein VP39"/>
    <property type="match status" value="1"/>
</dbReference>
<dbReference type="CDD" id="cd00165">
    <property type="entry name" value="S4"/>
    <property type="match status" value="1"/>
</dbReference>
<dbReference type="InterPro" id="IPR047048">
    <property type="entry name" value="TlyA"/>
</dbReference>
<organism evidence="5 6">
    <name type="scientific">Candidatus Methylacidiphilum fumarolicum</name>
    <dbReference type="NCBI Taxonomy" id="591154"/>
    <lineage>
        <taxon>Bacteria</taxon>
        <taxon>Pseudomonadati</taxon>
        <taxon>Verrucomicrobiota</taxon>
        <taxon>Methylacidiphilae</taxon>
        <taxon>Methylacidiphilales</taxon>
        <taxon>Methylacidiphilaceae</taxon>
        <taxon>Methylacidiphilum (ex Ratnadevi et al. 2023)</taxon>
    </lineage>
</organism>
<evidence type="ECO:0000313" key="5">
    <source>
        <dbReference type="EMBL" id="CAI9086439.1"/>
    </source>
</evidence>
<gene>
    <name evidence="5" type="primary">yqxC</name>
    <name evidence="5" type="ORF">MFUM_2125</name>
</gene>
<dbReference type="InterPro" id="IPR002942">
    <property type="entry name" value="S4_RNA-bd"/>
</dbReference>
<evidence type="ECO:0000259" key="4">
    <source>
        <dbReference type="SMART" id="SM00363"/>
    </source>
</evidence>
<evidence type="ECO:0000313" key="6">
    <source>
        <dbReference type="Proteomes" id="UP001161497"/>
    </source>
</evidence>
<comment type="similarity">
    <text evidence="2">Belongs to the TlyA family.</text>
</comment>
<dbReference type="PANTHER" id="PTHR32319">
    <property type="entry name" value="BACTERIAL HEMOLYSIN-LIKE PROTEIN"/>
    <property type="match status" value="1"/>
</dbReference>